<feature type="region of interest" description="Disordered" evidence="1">
    <location>
        <begin position="26"/>
        <end position="52"/>
    </location>
</feature>
<name>A0A6G7YMT7_9SPHN</name>
<sequence length="155" mass="15943">MRHILMAAGAALLTASPAFAFQQAAGGSGGGGGGEPLLVRSQDPDLSTDPASIDDVRHRMTKDNKGRRARIDPNQPRPAAATDIVAGKDVMDTSGVAIATIVKVEADGAVLRSGEKVVKAPLEGFGINKKGLLLNLTKAQFDQFIATSGVQAPKG</sequence>
<dbReference type="EMBL" id="CP049869">
    <property type="protein sequence ID" value="QIK78051.1"/>
    <property type="molecule type" value="Genomic_DNA"/>
</dbReference>
<feature type="compositionally biased region" description="Gly residues" evidence="1">
    <location>
        <begin position="26"/>
        <end position="35"/>
    </location>
</feature>
<evidence type="ECO:0008006" key="5">
    <source>
        <dbReference type="Google" id="ProtNLM"/>
    </source>
</evidence>
<evidence type="ECO:0000313" key="4">
    <source>
        <dbReference type="Proteomes" id="UP000503222"/>
    </source>
</evidence>
<feature type="signal peptide" evidence="2">
    <location>
        <begin position="1"/>
        <end position="20"/>
    </location>
</feature>
<protein>
    <recommendedName>
        <fullName evidence="5">PRC-barrel domain-containing protein</fullName>
    </recommendedName>
</protein>
<feature type="chain" id="PRO_5026104161" description="PRC-barrel domain-containing protein" evidence="2">
    <location>
        <begin position="21"/>
        <end position="155"/>
    </location>
</feature>
<dbReference type="AlphaFoldDB" id="A0A6G7YMT7"/>
<accession>A0A6G7YMT7</accession>
<keyword evidence="2" id="KW-0732">Signal</keyword>
<organism evidence="3 4">
    <name type="scientific">Sphingomonas piscis</name>
    <dbReference type="NCBI Taxonomy" id="2714943"/>
    <lineage>
        <taxon>Bacteria</taxon>
        <taxon>Pseudomonadati</taxon>
        <taxon>Pseudomonadota</taxon>
        <taxon>Alphaproteobacteria</taxon>
        <taxon>Sphingomonadales</taxon>
        <taxon>Sphingomonadaceae</taxon>
        <taxon>Sphingomonas</taxon>
    </lineage>
</organism>
<dbReference type="KEGG" id="spii:G7077_03125"/>
<evidence type="ECO:0000256" key="2">
    <source>
        <dbReference type="SAM" id="SignalP"/>
    </source>
</evidence>
<dbReference type="Proteomes" id="UP000503222">
    <property type="component" value="Chromosome"/>
</dbReference>
<reference evidence="3 4" key="1">
    <citation type="submission" date="2020-03" db="EMBL/GenBank/DDBJ databases">
        <title>Sphingomonas sp. nov., isolated from fish.</title>
        <authorList>
            <person name="Hyun D.-W."/>
            <person name="Bae J.-W."/>
        </authorList>
    </citation>
    <scope>NUCLEOTIDE SEQUENCE [LARGE SCALE GENOMIC DNA]</scope>
    <source>
        <strain evidence="3 4">HDW15B</strain>
    </source>
</reference>
<dbReference type="RefSeq" id="WP_166410445.1">
    <property type="nucleotide sequence ID" value="NZ_CP049869.1"/>
</dbReference>
<gene>
    <name evidence="3" type="ORF">G7077_03125</name>
</gene>
<keyword evidence="4" id="KW-1185">Reference proteome</keyword>
<proteinExistence type="predicted"/>
<evidence type="ECO:0000256" key="1">
    <source>
        <dbReference type="SAM" id="MobiDB-lite"/>
    </source>
</evidence>
<evidence type="ECO:0000313" key="3">
    <source>
        <dbReference type="EMBL" id="QIK78051.1"/>
    </source>
</evidence>